<dbReference type="EMBL" id="BART01000461">
    <property type="protein sequence ID" value="GAG72626.1"/>
    <property type="molecule type" value="Genomic_DNA"/>
</dbReference>
<feature type="transmembrane region" description="Helical" evidence="1">
    <location>
        <begin position="35"/>
        <end position="60"/>
    </location>
</feature>
<gene>
    <name evidence="2" type="ORF">S01H4_02192</name>
</gene>
<evidence type="ECO:0008006" key="3">
    <source>
        <dbReference type="Google" id="ProtNLM"/>
    </source>
</evidence>
<reference evidence="2" key="1">
    <citation type="journal article" date="2014" name="Front. Microbiol.">
        <title>High frequency of phylogenetically diverse reductive dehalogenase-homologous genes in deep subseafloor sedimentary metagenomes.</title>
        <authorList>
            <person name="Kawai M."/>
            <person name="Futagami T."/>
            <person name="Toyoda A."/>
            <person name="Takaki Y."/>
            <person name="Nishi S."/>
            <person name="Hori S."/>
            <person name="Arai W."/>
            <person name="Tsubouchi T."/>
            <person name="Morono Y."/>
            <person name="Uchiyama I."/>
            <person name="Ito T."/>
            <person name="Fujiyama A."/>
            <person name="Inagaki F."/>
            <person name="Takami H."/>
        </authorList>
    </citation>
    <scope>NUCLEOTIDE SEQUENCE</scope>
    <source>
        <strain evidence="2">Expedition CK06-06</strain>
    </source>
</reference>
<accession>X1BKJ4</accession>
<evidence type="ECO:0000256" key="1">
    <source>
        <dbReference type="SAM" id="Phobius"/>
    </source>
</evidence>
<dbReference type="Pfam" id="PF09527">
    <property type="entry name" value="ATPase_gene1"/>
    <property type="match status" value="1"/>
</dbReference>
<proteinExistence type="predicted"/>
<evidence type="ECO:0000313" key="2">
    <source>
        <dbReference type="EMBL" id="GAG72626.1"/>
    </source>
</evidence>
<organism evidence="2">
    <name type="scientific">marine sediment metagenome</name>
    <dbReference type="NCBI Taxonomy" id="412755"/>
    <lineage>
        <taxon>unclassified sequences</taxon>
        <taxon>metagenomes</taxon>
        <taxon>ecological metagenomes</taxon>
    </lineage>
</organism>
<feature type="transmembrane region" description="Helical" evidence="1">
    <location>
        <begin position="72"/>
        <end position="94"/>
    </location>
</feature>
<comment type="caution">
    <text evidence="2">The sequence shown here is derived from an EMBL/GenBank/DDBJ whole genome shotgun (WGS) entry which is preliminary data.</text>
</comment>
<keyword evidence="1" id="KW-0812">Transmembrane</keyword>
<dbReference type="AlphaFoldDB" id="X1BKJ4"/>
<protein>
    <recommendedName>
        <fullName evidence="3">ATPase F0F1</fullName>
    </recommendedName>
</protein>
<name>X1BKJ4_9ZZZZ</name>
<keyword evidence="1" id="KW-1133">Transmembrane helix</keyword>
<keyword evidence="1" id="KW-0472">Membrane</keyword>
<sequence>MNNKELPKDIKRSFIEKIKRKEKRKLRAQRKKGQGIWFGLGLFGVIGWSVMVPTLIGIAFGIWADRRWPGTISWTLTFLFAGIILGCLNAWYWVEKERKEIEEENKE</sequence>
<dbReference type="InterPro" id="IPR011744">
    <property type="entry name" value="ATPase_gene1"/>
</dbReference>
<dbReference type="NCBIfam" id="TIGR02230">
    <property type="entry name" value="ATPase_gene1"/>
    <property type="match status" value="1"/>
</dbReference>
<dbReference type="InterPro" id="IPR032820">
    <property type="entry name" value="ATPase_put"/>
</dbReference>